<feature type="non-terminal residue" evidence="3">
    <location>
        <position position="1"/>
    </location>
</feature>
<evidence type="ECO:0000313" key="4">
    <source>
        <dbReference type="Proteomes" id="UP001321760"/>
    </source>
</evidence>
<feature type="region of interest" description="Disordered" evidence="1">
    <location>
        <begin position="73"/>
        <end position="107"/>
    </location>
</feature>
<reference evidence="3" key="1">
    <citation type="journal article" date="2023" name="Mol. Phylogenet. Evol.">
        <title>Genome-scale phylogeny and comparative genomics of the fungal order Sordariales.</title>
        <authorList>
            <person name="Hensen N."/>
            <person name="Bonometti L."/>
            <person name="Westerberg I."/>
            <person name="Brannstrom I.O."/>
            <person name="Guillou S."/>
            <person name="Cros-Aarteil S."/>
            <person name="Calhoun S."/>
            <person name="Haridas S."/>
            <person name="Kuo A."/>
            <person name="Mondo S."/>
            <person name="Pangilinan J."/>
            <person name="Riley R."/>
            <person name="LaButti K."/>
            <person name="Andreopoulos B."/>
            <person name="Lipzen A."/>
            <person name="Chen C."/>
            <person name="Yan M."/>
            <person name="Daum C."/>
            <person name="Ng V."/>
            <person name="Clum A."/>
            <person name="Steindorff A."/>
            <person name="Ohm R.A."/>
            <person name="Martin F."/>
            <person name="Silar P."/>
            <person name="Natvig D.O."/>
            <person name="Lalanne C."/>
            <person name="Gautier V."/>
            <person name="Ament-Velasquez S.L."/>
            <person name="Kruys A."/>
            <person name="Hutchinson M.I."/>
            <person name="Powell A.J."/>
            <person name="Barry K."/>
            <person name="Miller A.N."/>
            <person name="Grigoriev I.V."/>
            <person name="Debuchy R."/>
            <person name="Gladieux P."/>
            <person name="Hiltunen Thoren M."/>
            <person name="Johannesson H."/>
        </authorList>
    </citation>
    <scope>NUCLEOTIDE SEQUENCE</scope>
    <source>
        <strain evidence="3">PSN243</strain>
    </source>
</reference>
<dbReference type="Proteomes" id="UP001321760">
    <property type="component" value="Unassembled WGS sequence"/>
</dbReference>
<feature type="transmembrane region" description="Helical" evidence="2">
    <location>
        <begin position="173"/>
        <end position="191"/>
    </location>
</feature>
<name>A0AAV9H3C4_9PEZI</name>
<sequence length="192" mass="20698">PRFPNNPWTWTSPISLSKPTCYNILFLQFINGNIKAVTNMITLLRHVNTQTLGIVALLALAFPAYLAESARRFQTPPAPDPGPSRQQPAQADGEDAASAHATVTETPTPRDLSWKTLASKFALYHGPVIGLLMLHGDLVMGMEASKKRRQLAVNGAMSSMVLGYLIVTGRNEYSFAAGAAALAFCGFVLAIL</sequence>
<reference evidence="3" key="2">
    <citation type="submission" date="2023-05" db="EMBL/GenBank/DDBJ databases">
        <authorList>
            <consortium name="Lawrence Berkeley National Laboratory"/>
            <person name="Steindorff A."/>
            <person name="Hensen N."/>
            <person name="Bonometti L."/>
            <person name="Westerberg I."/>
            <person name="Brannstrom I.O."/>
            <person name="Guillou S."/>
            <person name="Cros-Aarteil S."/>
            <person name="Calhoun S."/>
            <person name="Haridas S."/>
            <person name="Kuo A."/>
            <person name="Mondo S."/>
            <person name="Pangilinan J."/>
            <person name="Riley R."/>
            <person name="Labutti K."/>
            <person name="Andreopoulos B."/>
            <person name="Lipzen A."/>
            <person name="Chen C."/>
            <person name="Yanf M."/>
            <person name="Daum C."/>
            <person name="Ng V."/>
            <person name="Clum A."/>
            <person name="Ohm R."/>
            <person name="Martin F."/>
            <person name="Silar P."/>
            <person name="Natvig D."/>
            <person name="Lalanne C."/>
            <person name="Gautier V."/>
            <person name="Ament-Velasquez S.L."/>
            <person name="Kruys A."/>
            <person name="Hutchinson M.I."/>
            <person name="Powell A.J."/>
            <person name="Barry K."/>
            <person name="Miller A.N."/>
            <person name="Grigoriev I.V."/>
            <person name="Debuchy R."/>
            <person name="Gladieux P."/>
            <person name="Thoren M.H."/>
            <person name="Johannesson H."/>
        </authorList>
    </citation>
    <scope>NUCLEOTIDE SEQUENCE</scope>
    <source>
        <strain evidence="3">PSN243</strain>
    </source>
</reference>
<keyword evidence="4" id="KW-1185">Reference proteome</keyword>
<evidence type="ECO:0000256" key="1">
    <source>
        <dbReference type="SAM" id="MobiDB-lite"/>
    </source>
</evidence>
<feature type="transmembrane region" description="Helical" evidence="2">
    <location>
        <begin position="151"/>
        <end position="167"/>
    </location>
</feature>
<comment type="caution">
    <text evidence="3">The sequence shown here is derived from an EMBL/GenBank/DDBJ whole genome shotgun (WGS) entry which is preliminary data.</text>
</comment>
<feature type="transmembrane region" description="Helical" evidence="2">
    <location>
        <begin position="49"/>
        <end position="67"/>
    </location>
</feature>
<dbReference type="AlphaFoldDB" id="A0AAV9H3C4"/>
<evidence type="ECO:0000313" key="3">
    <source>
        <dbReference type="EMBL" id="KAK4455170.1"/>
    </source>
</evidence>
<protein>
    <submittedName>
        <fullName evidence="3">Uncharacterized protein</fullName>
    </submittedName>
</protein>
<keyword evidence="2" id="KW-1133">Transmembrane helix</keyword>
<proteinExistence type="predicted"/>
<keyword evidence="2" id="KW-0472">Membrane</keyword>
<organism evidence="3 4">
    <name type="scientific">Podospora aff. communis PSN243</name>
    <dbReference type="NCBI Taxonomy" id="3040156"/>
    <lineage>
        <taxon>Eukaryota</taxon>
        <taxon>Fungi</taxon>
        <taxon>Dikarya</taxon>
        <taxon>Ascomycota</taxon>
        <taxon>Pezizomycotina</taxon>
        <taxon>Sordariomycetes</taxon>
        <taxon>Sordariomycetidae</taxon>
        <taxon>Sordariales</taxon>
        <taxon>Podosporaceae</taxon>
        <taxon>Podospora</taxon>
    </lineage>
</organism>
<evidence type="ECO:0000256" key="2">
    <source>
        <dbReference type="SAM" id="Phobius"/>
    </source>
</evidence>
<accession>A0AAV9H3C4</accession>
<keyword evidence="2" id="KW-0812">Transmembrane</keyword>
<dbReference type="EMBL" id="MU865915">
    <property type="protein sequence ID" value="KAK4455170.1"/>
    <property type="molecule type" value="Genomic_DNA"/>
</dbReference>
<gene>
    <name evidence="3" type="ORF">QBC34DRAFT_465197</name>
</gene>